<dbReference type="Proteomes" id="UP000053237">
    <property type="component" value="Unassembled WGS sequence"/>
</dbReference>
<sequence>MFLGIKLTRRSSESKLFSPDLKVILRTWFYDCVRQANTALPSGVITSTQWNKLEQSIQVVKEQSTLFCELLLDGRLLYTLAYVLQNTQNSLQKKDRVVRSIFKANVNRSLHQVTPFHSMERVQLFLRWCREVVELEERYTFTSLELVHDKNETSVCMCLNALRERFTSDTKQQTVPSFPRRVNRKSIEAPCKPQESKRSHKLDEFLNRFTDKVARSNHRERMKRPAEKVGPNTKPVEKAEHIAEKHERIKNAYRGAERIKNKEEDSVSKKNDLHSTKLSAFLKDVPMRAKIPPEHCMRGNLLNNETDTEIDTEEDEGNNILPPDSDEMDVSNQIDAEEPLSIRKSVNLSLGFINTDYDGDALEDESRSYYDSGQYCTSPAMMPLPYSPSTIVTSSRDPNLFSDHEEKAIQDEEKANIHERTEKLRESRRIIEELTQKLITARKLHLKEKVTFQAQLDEEKKEVERLRACTTHQATEIQKLSRLLESAFKDAQISKDNEEAARHAARIAFAARDALQAQLDT</sequence>
<feature type="coiled-coil region" evidence="1">
    <location>
        <begin position="417"/>
        <end position="444"/>
    </location>
</feature>
<dbReference type="STRING" id="65357.A0A024GDX1"/>
<dbReference type="GO" id="GO:0005884">
    <property type="term" value="C:actin filament"/>
    <property type="evidence" value="ECO:0007669"/>
    <property type="project" value="TreeGrafter"/>
</dbReference>
<protein>
    <recommendedName>
        <fullName evidence="5">Calponin-homology (CH) domain-containing protein</fullName>
    </recommendedName>
</protein>
<organism evidence="3 4">
    <name type="scientific">Albugo candida</name>
    <dbReference type="NCBI Taxonomy" id="65357"/>
    <lineage>
        <taxon>Eukaryota</taxon>
        <taxon>Sar</taxon>
        <taxon>Stramenopiles</taxon>
        <taxon>Oomycota</taxon>
        <taxon>Peronosporomycetes</taxon>
        <taxon>Albuginales</taxon>
        <taxon>Albuginaceae</taxon>
        <taxon>Albugo</taxon>
    </lineage>
</organism>
<feature type="compositionally biased region" description="Basic and acidic residues" evidence="2">
    <location>
        <begin position="217"/>
        <end position="227"/>
    </location>
</feature>
<evidence type="ECO:0000256" key="2">
    <source>
        <dbReference type="SAM" id="MobiDB-lite"/>
    </source>
</evidence>
<evidence type="ECO:0008006" key="5">
    <source>
        <dbReference type="Google" id="ProtNLM"/>
    </source>
</evidence>
<accession>A0A024GDX1</accession>
<dbReference type="GO" id="GO:0008093">
    <property type="term" value="F:cytoskeletal anchor activity"/>
    <property type="evidence" value="ECO:0007669"/>
    <property type="project" value="TreeGrafter"/>
</dbReference>
<feature type="compositionally biased region" description="Acidic residues" evidence="2">
    <location>
        <begin position="307"/>
        <end position="317"/>
    </location>
</feature>
<proteinExistence type="predicted"/>
<comment type="caution">
    <text evidence="3">The sequence shown here is derived from an EMBL/GenBank/DDBJ whole genome shotgun (WGS) entry which is preliminary data.</text>
</comment>
<evidence type="ECO:0000313" key="3">
    <source>
        <dbReference type="EMBL" id="CCI45071.1"/>
    </source>
</evidence>
<feature type="region of interest" description="Disordered" evidence="2">
    <location>
        <begin position="307"/>
        <end position="328"/>
    </location>
</feature>
<reference evidence="3 4" key="1">
    <citation type="submission" date="2012-05" db="EMBL/GenBank/DDBJ databases">
        <title>Recombination and specialization in a pathogen metapopulation.</title>
        <authorList>
            <person name="Gardiner A."/>
            <person name="Kemen E."/>
            <person name="Schultz-Larsen T."/>
            <person name="MacLean D."/>
            <person name="Van Oosterhout C."/>
            <person name="Jones J.D.G."/>
        </authorList>
    </citation>
    <scope>NUCLEOTIDE SEQUENCE [LARGE SCALE GENOMIC DNA]</scope>
    <source>
        <strain evidence="3 4">Ac Nc2</strain>
    </source>
</reference>
<dbReference type="EMBL" id="CAIX01000087">
    <property type="protein sequence ID" value="CCI45071.1"/>
    <property type="molecule type" value="Genomic_DNA"/>
</dbReference>
<evidence type="ECO:0000256" key="1">
    <source>
        <dbReference type="SAM" id="Coils"/>
    </source>
</evidence>
<dbReference type="SUPFAM" id="SSF47576">
    <property type="entry name" value="Calponin-homology domain, CH-domain"/>
    <property type="match status" value="1"/>
</dbReference>
<evidence type="ECO:0000313" key="4">
    <source>
        <dbReference type="Proteomes" id="UP000053237"/>
    </source>
</evidence>
<feature type="region of interest" description="Disordered" evidence="2">
    <location>
        <begin position="217"/>
        <end position="237"/>
    </location>
</feature>
<dbReference type="GO" id="GO:0051764">
    <property type="term" value="P:actin crosslink formation"/>
    <property type="evidence" value="ECO:0007669"/>
    <property type="project" value="TreeGrafter"/>
</dbReference>
<gene>
    <name evidence="3" type="ORF">BN9_059180</name>
</gene>
<keyword evidence="4" id="KW-1185">Reference proteome</keyword>
<dbReference type="InterPro" id="IPR036872">
    <property type="entry name" value="CH_dom_sf"/>
</dbReference>
<dbReference type="OrthoDB" id="21595at2759"/>
<keyword evidence="1" id="KW-0175">Coiled coil</keyword>
<dbReference type="InParanoid" id="A0A024GDX1"/>
<dbReference type="CDD" id="cd00014">
    <property type="entry name" value="CH_SF"/>
    <property type="match status" value="1"/>
</dbReference>
<dbReference type="PANTHER" id="PTHR46756:SF18">
    <property type="entry name" value="GAS2-LIKE PROTEIN PICKLED EGGS"/>
    <property type="match status" value="1"/>
</dbReference>
<name>A0A024GDX1_9STRA</name>
<dbReference type="GO" id="GO:0051015">
    <property type="term" value="F:actin filament binding"/>
    <property type="evidence" value="ECO:0007669"/>
    <property type="project" value="TreeGrafter"/>
</dbReference>
<dbReference type="AlphaFoldDB" id="A0A024GDX1"/>
<dbReference type="PANTHER" id="PTHR46756">
    <property type="entry name" value="TRANSGELIN"/>
    <property type="match status" value="1"/>
</dbReference>
<dbReference type="Gene3D" id="1.10.418.10">
    <property type="entry name" value="Calponin-like domain"/>
    <property type="match status" value="1"/>
</dbReference>